<dbReference type="AlphaFoldDB" id="A0A8H6NDX9"/>
<accession>A0A8H6NDX9</accession>
<organism evidence="2 3">
    <name type="scientific">Colletotrichum plurivorum</name>
    <dbReference type="NCBI Taxonomy" id="2175906"/>
    <lineage>
        <taxon>Eukaryota</taxon>
        <taxon>Fungi</taxon>
        <taxon>Dikarya</taxon>
        <taxon>Ascomycota</taxon>
        <taxon>Pezizomycotina</taxon>
        <taxon>Sordariomycetes</taxon>
        <taxon>Hypocreomycetidae</taxon>
        <taxon>Glomerellales</taxon>
        <taxon>Glomerellaceae</taxon>
        <taxon>Colletotrichum</taxon>
        <taxon>Colletotrichum orchidearum species complex</taxon>
    </lineage>
</organism>
<protein>
    <submittedName>
        <fullName evidence="2">Uncharacterized protein</fullName>
    </submittedName>
</protein>
<feature type="region of interest" description="Disordered" evidence="1">
    <location>
        <begin position="133"/>
        <end position="155"/>
    </location>
</feature>
<proteinExistence type="predicted"/>
<comment type="caution">
    <text evidence="2">The sequence shown here is derived from an EMBL/GenBank/DDBJ whole genome shotgun (WGS) entry which is preliminary data.</text>
</comment>
<evidence type="ECO:0000313" key="3">
    <source>
        <dbReference type="Proteomes" id="UP000654918"/>
    </source>
</evidence>
<dbReference type="EMBL" id="WIGO01000103">
    <property type="protein sequence ID" value="KAF6829774.1"/>
    <property type="molecule type" value="Genomic_DNA"/>
</dbReference>
<evidence type="ECO:0000313" key="2">
    <source>
        <dbReference type="EMBL" id="KAF6829774.1"/>
    </source>
</evidence>
<reference evidence="2" key="1">
    <citation type="journal article" date="2020" name="Phytopathology">
        <title>Genome Sequence Resources of Colletotrichum truncatum, C. plurivorum, C. musicola, and C. sojae: Four Species Pathogenic to Soybean (Glycine max).</title>
        <authorList>
            <person name="Rogerio F."/>
            <person name="Boufleur T.R."/>
            <person name="Ciampi-Guillardi M."/>
            <person name="Sukno S.A."/>
            <person name="Thon M.R."/>
            <person name="Massola Junior N.S."/>
            <person name="Baroncelli R."/>
        </authorList>
    </citation>
    <scope>NUCLEOTIDE SEQUENCE</scope>
    <source>
        <strain evidence="2">LFN00145</strain>
    </source>
</reference>
<evidence type="ECO:0000256" key="1">
    <source>
        <dbReference type="SAM" id="MobiDB-lite"/>
    </source>
</evidence>
<sequence>MKPVPIDQPLSPDPDLKAPLAPAPPPTFLAYHQTLETELETDFNPFPLILASSRIAALDEDSKLLTALLLEEDSWLSKVDVWIHFYNNGRRRALGERPGREGYVTGWTWVVGGRRRVAQINLSGLFNGRETDSRVGRESMADNFPPGMEGLPSST</sequence>
<dbReference type="Proteomes" id="UP000654918">
    <property type="component" value="Unassembled WGS sequence"/>
</dbReference>
<name>A0A8H6NDX9_9PEZI</name>
<keyword evidence="3" id="KW-1185">Reference proteome</keyword>
<gene>
    <name evidence="2" type="ORF">CPLU01_07732</name>
</gene>